<feature type="compositionally biased region" description="Low complexity" evidence="1">
    <location>
        <begin position="1"/>
        <end position="13"/>
    </location>
</feature>
<protein>
    <submittedName>
        <fullName evidence="2">Uncharacterized protein</fullName>
    </submittedName>
</protein>
<proteinExistence type="predicted"/>
<dbReference type="Proteomes" id="UP000809829">
    <property type="component" value="Unassembled WGS sequence"/>
</dbReference>
<gene>
    <name evidence="2" type="ORF">JOC83_002270</name>
</gene>
<dbReference type="RefSeq" id="WP_275580434.1">
    <property type="nucleotide sequence ID" value="NZ_JAFBFC010000004.1"/>
</dbReference>
<dbReference type="EMBL" id="JAFBFC010000004">
    <property type="protein sequence ID" value="MBM7703421.1"/>
    <property type="molecule type" value="Genomic_DNA"/>
</dbReference>
<feature type="compositionally biased region" description="Pro residues" evidence="1">
    <location>
        <begin position="14"/>
        <end position="23"/>
    </location>
</feature>
<organism evidence="2 3">
    <name type="scientific">Priestia iocasae</name>
    <dbReference type="NCBI Taxonomy" id="2291674"/>
    <lineage>
        <taxon>Bacteria</taxon>
        <taxon>Bacillati</taxon>
        <taxon>Bacillota</taxon>
        <taxon>Bacilli</taxon>
        <taxon>Bacillales</taxon>
        <taxon>Bacillaceae</taxon>
        <taxon>Priestia</taxon>
    </lineage>
</organism>
<name>A0ABS2QV98_9BACI</name>
<keyword evidence="3" id="KW-1185">Reference proteome</keyword>
<sequence length="43" mass="4848">MPIAQPVGPGTHWPWPPPGPRPISPNGWNNWNGRGIKLYQVIY</sequence>
<comment type="caution">
    <text evidence="2">The sequence shown here is derived from an EMBL/GenBank/DDBJ whole genome shotgun (WGS) entry which is preliminary data.</text>
</comment>
<reference evidence="2 3" key="1">
    <citation type="submission" date="2021-01" db="EMBL/GenBank/DDBJ databases">
        <title>Genomic Encyclopedia of Type Strains, Phase IV (KMG-IV): sequencing the most valuable type-strain genomes for metagenomic binning, comparative biology and taxonomic classification.</title>
        <authorList>
            <person name="Goeker M."/>
        </authorList>
    </citation>
    <scope>NUCLEOTIDE SEQUENCE [LARGE SCALE GENOMIC DNA]</scope>
    <source>
        <strain evidence="2 3">DSM 104297</strain>
    </source>
</reference>
<evidence type="ECO:0000313" key="3">
    <source>
        <dbReference type="Proteomes" id="UP000809829"/>
    </source>
</evidence>
<evidence type="ECO:0000313" key="2">
    <source>
        <dbReference type="EMBL" id="MBM7703421.1"/>
    </source>
</evidence>
<evidence type="ECO:0000256" key="1">
    <source>
        <dbReference type="SAM" id="MobiDB-lite"/>
    </source>
</evidence>
<accession>A0ABS2QV98</accession>
<feature type="region of interest" description="Disordered" evidence="1">
    <location>
        <begin position="1"/>
        <end position="26"/>
    </location>
</feature>